<dbReference type="AlphaFoldDB" id="A0A370PH89"/>
<name>A0A370PH89_ASPPH</name>
<keyword evidence="1" id="KW-0732">Signal</keyword>
<dbReference type="Proteomes" id="UP000254937">
    <property type="component" value="Unassembled WGS sequence"/>
</dbReference>
<dbReference type="EMBL" id="KZ851855">
    <property type="protein sequence ID" value="RDK41512.1"/>
    <property type="molecule type" value="Genomic_DNA"/>
</dbReference>
<protein>
    <submittedName>
        <fullName evidence="2">Uncharacterized protein</fullName>
    </submittedName>
</protein>
<sequence length="156" mass="16062">MKTTLALSALISSMLAAAAPTSSSFQLVISSNTDNLNGRALISQGDAFIVAPSGEHGINFTGGDGTLGIENGDVVYVGTDGHVDLKSTDSVQSGGLTQGFTTGSDNTLEWAQGNFYACPHQSLYAAGEPTYMIYTSRSGVTLSSTCVQVALREVSA</sequence>
<evidence type="ECO:0000256" key="1">
    <source>
        <dbReference type="SAM" id="SignalP"/>
    </source>
</evidence>
<accession>A0A370PH89</accession>
<reference evidence="2 3" key="1">
    <citation type="submission" date="2018-07" db="EMBL/GenBank/DDBJ databases">
        <title>Section-level genome sequencing of Aspergillus section Nigri to investigate inter- and intra-species variation.</title>
        <authorList>
            <consortium name="DOE Joint Genome Institute"/>
            <person name="Vesth T.C."/>
            <person name="Nybo J.L."/>
            <person name="Theobald S."/>
            <person name="Frisvad J.C."/>
            <person name="Larsen T.O."/>
            <person name="Nielsen K.F."/>
            <person name="Hoof J.B."/>
            <person name="Brandl J."/>
            <person name="Salamov A."/>
            <person name="Riley R."/>
            <person name="Gladden J.M."/>
            <person name="Phatale P."/>
            <person name="Nielsen M.T."/>
            <person name="Lyhne E.K."/>
            <person name="Kogle M.E."/>
            <person name="Strasser K."/>
            <person name="McDonnell E."/>
            <person name="Barry K."/>
            <person name="Clum A."/>
            <person name="Chen C."/>
            <person name="Nolan M."/>
            <person name="Sandor L."/>
            <person name="Kuo A."/>
            <person name="Lipzen A."/>
            <person name="Hainaut M."/>
            <person name="Drula E."/>
            <person name="Tsang A."/>
            <person name="Magnuson J.K."/>
            <person name="Henrissat B."/>
            <person name="Wiebenga A."/>
            <person name="Simmons B.A."/>
            <person name="Makela M.R."/>
            <person name="De vries R.P."/>
            <person name="Grigoriev I.V."/>
            <person name="Mortensen U.H."/>
            <person name="Baker S.E."/>
            <person name="Andersen M.R."/>
        </authorList>
    </citation>
    <scope>NUCLEOTIDE SEQUENCE [LARGE SCALE GENOMIC DNA]</scope>
    <source>
        <strain evidence="2 3">ATCC 13157</strain>
    </source>
</reference>
<gene>
    <name evidence="2" type="ORF">M752DRAFT_276951</name>
</gene>
<feature type="signal peptide" evidence="1">
    <location>
        <begin position="1"/>
        <end position="18"/>
    </location>
</feature>
<proteinExistence type="predicted"/>
<evidence type="ECO:0000313" key="2">
    <source>
        <dbReference type="EMBL" id="RDK41512.1"/>
    </source>
</evidence>
<feature type="chain" id="PRO_5016893227" evidence="1">
    <location>
        <begin position="19"/>
        <end position="156"/>
    </location>
</feature>
<organism evidence="2 3">
    <name type="scientific">Aspergillus phoenicis ATCC 13157</name>
    <dbReference type="NCBI Taxonomy" id="1353007"/>
    <lineage>
        <taxon>Eukaryota</taxon>
        <taxon>Fungi</taxon>
        <taxon>Dikarya</taxon>
        <taxon>Ascomycota</taxon>
        <taxon>Pezizomycotina</taxon>
        <taxon>Eurotiomycetes</taxon>
        <taxon>Eurotiomycetidae</taxon>
        <taxon>Eurotiales</taxon>
        <taxon>Aspergillaceae</taxon>
        <taxon>Aspergillus</taxon>
    </lineage>
</organism>
<evidence type="ECO:0000313" key="3">
    <source>
        <dbReference type="Proteomes" id="UP000254937"/>
    </source>
</evidence>
<keyword evidence="3" id="KW-1185">Reference proteome</keyword>